<dbReference type="Proteomes" id="UP000242792">
    <property type="component" value="Chromosome"/>
</dbReference>
<dbReference type="Pfam" id="PF22673">
    <property type="entry name" value="MCP-like_PDC_1"/>
    <property type="match status" value="1"/>
</dbReference>
<reference evidence="1 2" key="1">
    <citation type="submission" date="2017-03" db="EMBL/GenBank/DDBJ databases">
        <title>Rapid Whole Genome Sequencing of Comamonas kerstersii Causing Continuous ambulatory Peritoneal Dialysis-Associated Peritonitis.</title>
        <authorList>
            <person name="Zheng B."/>
        </authorList>
    </citation>
    <scope>NUCLEOTIDE SEQUENCE [LARGE SCALE GENOMIC DNA]</scope>
    <source>
        <strain evidence="1 2">8943</strain>
    </source>
</reference>
<accession>A0A1V0BGB0</accession>
<evidence type="ECO:0000313" key="2">
    <source>
        <dbReference type="Proteomes" id="UP000242792"/>
    </source>
</evidence>
<organism evidence="1 2">
    <name type="scientific">Comamonas kerstersii</name>
    <dbReference type="NCBI Taxonomy" id="225992"/>
    <lineage>
        <taxon>Bacteria</taxon>
        <taxon>Pseudomonadati</taxon>
        <taxon>Pseudomonadota</taxon>
        <taxon>Betaproteobacteria</taxon>
        <taxon>Burkholderiales</taxon>
        <taxon>Comamonadaceae</taxon>
        <taxon>Comamonas</taxon>
    </lineage>
</organism>
<protein>
    <submittedName>
        <fullName evidence="1">Uncharacterized protein</fullName>
    </submittedName>
</protein>
<dbReference type="AlphaFoldDB" id="A0A1V0BGB0"/>
<dbReference type="Gene3D" id="3.30.450.20">
    <property type="entry name" value="PAS domain"/>
    <property type="match status" value="1"/>
</dbReference>
<dbReference type="CDD" id="cd12913">
    <property type="entry name" value="PDC1_MCP_like"/>
    <property type="match status" value="1"/>
</dbReference>
<dbReference type="OrthoDB" id="8576332at2"/>
<gene>
    <name evidence="1" type="ORF">B5M06_12565</name>
</gene>
<dbReference type="KEGG" id="cke:B5M06_12565"/>
<dbReference type="EMBL" id="CP020121">
    <property type="protein sequence ID" value="AQZ98958.1"/>
    <property type="molecule type" value="Genomic_DNA"/>
</dbReference>
<evidence type="ECO:0000313" key="1">
    <source>
        <dbReference type="EMBL" id="AQZ98958.1"/>
    </source>
</evidence>
<name>A0A1V0BGB0_9BURK</name>
<sequence length="167" mass="18440">MTMKSFPPETMVLSGNTDRETANAMMRQVLDSNPGIVSTWTIWEPNGFDGRDAEYANTHAHDATGRFVPYWIQDGKGGHSTAAIVDYDKENYYLLPKRTGKIAMQEPYVYNYGGREILQTAVTVPIIVNGKFLGVAGVSVPLSSLQKMVEDISIYETGYASLGHLRG</sequence>
<proteinExistence type="predicted"/>